<dbReference type="Proteomes" id="UP000829447">
    <property type="component" value="Linkage Group LG2"/>
</dbReference>
<comment type="caution">
    <text evidence="1">The sequence shown here is derived from an EMBL/GenBank/DDBJ whole genome shotgun (WGS) entry which is preliminary data.</text>
</comment>
<evidence type="ECO:0000313" key="2">
    <source>
        <dbReference type="Proteomes" id="UP000829447"/>
    </source>
</evidence>
<sequence length="1102" mass="120470">MKMDKKRSGDMTVLHVGLFALVLLSPVTAAQSEERECAYAEQQDLSKRIDGGGEGRVFLENNTIRCSQGGRCYGLWEKKQNGVHLVKQGCWGSQGDQRMCHDDRCQVTEPPSQIQNGTYRFCCCSKDMCNVNFTEDFPPPRSTPAPPVPTRHLYREEAILIALATVSMVAVLVVLVFFCLRVLRGRGKQSLHNLNMLEAAFSPPSLDLDNLKLLELIGRGRYGTVYRGSLDERSVAVKVFSSVNRQPFVNERSIYRLLLDHDNITHFLETEERVGTDGQPEYLLIMDFYPHGSLCTYLSTRTVDWLSCCRLVISVTRGLAYLHTELVKGDVYKPAISHRDLNSRNVLVKPDGCCVISDYGLSMALTGKRQSGHAEEDNTAISEVGTVRYMAPEVLEGAVNLRDCEAALKQVDVYALGLLFWESFMRCADLFPGESVPTFQLAFQAEAGNHPTIEEMQALVSRHKQRPKFPEAWKENSLVGTVRYMAPEVLEGAVNLRDCEAALKQVDVYALGLLFWESFMRCADLFPGESVPTFQLAFQAEAGNHPTIEEMQALVSRHKQRPKFPEAWKENSLAVRSLKETMEDCWDQDAEARLTAQCAEERLAELLVLWEREKSTSPAVNISTALHNHRNFSHGHQAPKTGSYPETSSSSTVEEREGGAKPPHSDASTEPVLMGGAAEKNRNCINYERQQAQSGMSGLDGVTPVPLSKPVPVVGGGRPLHAQLTQEDLETPKLDLSEVQRNLRESSDESLMEHSQKQFSSGETANSHSPFYPLADMTADITGSQVPTPTSILPKQQNVPKRPSSLSLHSKPAAASSLRMKFGKLSKSNLKKTDVGVVRTKSAPEPRPVKVIANNAVSSIMANLTTQVPPGGTVSAAESQGKDGASSDEMSFGILTASPDEQEPLLRRDTQLENNTNNNNSNNNGGDGEGDGESEGGAGEGGETDESAAPVVETSSACVTEPPAPPPPRPPAPPMTTPEPTPVALTQGEALLRQNRGRRPERPNSLDLSITTLPLLDCDGKEGSGDKIKKRVKTPYALKKWRPATWVITTDTLDAEVNNNKCPGGQNHNAGTSRAKSASAVYLRGPGGVASGFTSDPSDCTF</sequence>
<accession>A0ACC5WB94</accession>
<evidence type="ECO:0000313" key="1">
    <source>
        <dbReference type="EMBL" id="MCI4375873.1"/>
    </source>
</evidence>
<proteinExistence type="predicted"/>
<reference evidence="1 2" key="1">
    <citation type="journal article" date="2022" name="bioRxiv">
        <title>An ancient truncated duplication of the anti-Mullerian hormone receptor type 2 gene is a potential conserved master sex determinant in the Pangasiidae catfish family.</title>
        <authorList>
            <person name="Wen M."/>
            <person name="Pan Q."/>
            <person name="Jouanno E."/>
            <person name="Montfort J."/>
            <person name="Zahm M."/>
            <person name="Cabau C."/>
            <person name="Klopp C."/>
            <person name="Iampietro C."/>
            <person name="Roques C."/>
            <person name="Bouchez O."/>
            <person name="Castinel A."/>
            <person name="Donnadieu C."/>
            <person name="Parrinello H."/>
            <person name="Poncet C."/>
            <person name="Belmonte E."/>
            <person name="Gautier V."/>
            <person name="Avarre J.-C."/>
            <person name="Dugue R."/>
            <person name="Gustiano R."/>
            <person name="Ha T.T.T."/>
            <person name="Campet M."/>
            <person name="Sriphairoj K."/>
            <person name="Ribolli J."/>
            <person name="de Almeida F.L."/>
            <person name="Desvignes T."/>
            <person name="Postlethwait J.H."/>
            <person name="Bucao C.F."/>
            <person name="Robinson-Rechavi M."/>
            <person name="Bobe J."/>
            <person name="Herpin A."/>
            <person name="Guiguen Y."/>
        </authorList>
    </citation>
    <scope>NUCLEOTIDE SEQUENCE [LARGE SCALE GENOMIC DNA]</scope>
    <source>
        <strain evidence="1">YG-Dec2019</strain>
    </source>
</reference>
<organism evidence="1 2">
    <name type="scientific">Pangasianodon gigas</name>
    <name type="common">Mekong giant catfish</name>
    <name type="synonym">Pangasius gigas</name>
    <dbReference type="NCBI Taxonomy" id="30993"/>
    <lineage>
        <taxon>Eukaryota</taxon>
        <taxon>Metazoa</taxon>
        <taxon>Chordata</taxon>
        <taxon>Craniata</taxon>
        <taxon>Vertebrata</taxon>
        <taxon>Euteleostomi</taxon>
        <taxon>Actinopterygii</taxon>
        <taxon>Neopterygii</taxon>
        <taxon>Teleostei</taxon>
        <taxon>Ostariophysi</taxon>
        <taxon>Siluriformes</taxon>
        <taxon>Pangasiidae</taxon>
        <taxon>Pangasianodon</taxon>
    </lineage>
</organism>
<protein>
    <submittedName>
        <fullName evidence="1">Uncharacterized protein</fullName>
    </submittedName>
</protein>
<keyword evidence="2" id="KW-1185">Reference proteome</keyword>
<gene>
    <name evidence="1" type="ORF">PGIGA_G00115040</name>
</gene>
<dbReference type="EMBL" id="CM040455">
    <property type="protein sequence ID" value="MCI4375873.1"/>
    <property type="molecule type" value="Genomic_DNA"/>
</dbReference>
<name>A0ACC5WB94_PANGG</name>